<keyword evidence="3" id="KW-1185">Reference proteome</keyword>
<evidence type="ECO:0000313" key="3">
    <source>
        <dbReference type="Proteomes" id="UP001498771"/>
    </source>
</evidence>
<evidence type="ECO:0000256" key="1">
    <source>
        <dbReference type="SAM" id="MobiDB-lite"/>
    </source>
</evidence>
<reference evidence="2 3" key="1">
    <citation type="submission" date="2024-03" db="EMBL/GenBank/DDBJ databases">
        <title>Genome-scale model development and genomic sequencing of the oleaginous clade Lipomyces.</title>
        <authorList>
            <consortium name="Lawrence Berkeley National Laboratory"/>
            <person name="Czajka J.J."/>
            <person name="Han Y."/>
            <person name="Kim J."/>
            <person name="Mondo S.J."/>
            <person name="Hofstad B.A."/>
            <person name="Robles A."/>
            <person name="Haridas S."/>
            <person name="Riley R."/>
            <person name="LaButti K."/>
            <person name="Pangilinan J."/>
            <person name="Andreopoulos W."/>
            <person name="Lipzen A."/>
            <person name="Yan J."/>
            <person name="Wang M."/>
            <person name="Ng V."/>
            <person name="Grigoriev I.V."/>
            <person name="Spatafora J.W."/>
            <person name="Magnuson J.K."/>
            <person name="Baker S.E."/>
            <person name="Pomraning K.R."/>
        </authorList>
    </citation>
    <scope>NUCLEOTIDE SEQUENCE [LARGE SCALE GENOMIC DNA]</scope>
    <source>
        <strain evidence="2 3">Phaff 52-87</strain>
    </source>
</reference>
<dbReference type="PANTHER" id="PTHR13237:SF9">
    <property type="entry name" value="NEUROGUIDIN"/>
    <property type="match status" value="1"/>
</dbReference>
<organism evidence="2 3">
    <name type="scientific">Myxozyma melibiosi</name>
    <dbReference type="NCBI Taxonomy" id="54550"/>
    <lineage>
        <taxon>Eukaryota</taxon>
        <taxon>Fungi</taxon>
        <taxon>Dikarya</taxon>
        <taxon>Ascomycota</taxon>
        <taxon>Saccharomycotina</taxon>
        <taxon>Lipomycetes</taxon>
        <taxon>Lipomycetales</taxon>
        <taxon>Lipomycetaceae</taxon>
        <taxon>Myxozyma</taxon>
    </lineage>
</organism>
<feature type="region of interest" description="Disordered" evidence="1">
    <location>
        <begin position="325"/>
        <end position="365"/>
    </location>
</feature>
<evidence type="ECO:0000313" key="2">
    <source>
        <dbReference type="EMBL" id="KAK7206074.1"/>
    </source>
</evidence>
<feature type="compositionally biased region" description="Low complexity" evidence="1">
    <location>
        <begin position="216"/>
        <end position="235"/>
    </location>
</feature>
<sequence length="365" mass="39996">MQNMAPSSEMSADTQLSVSKSDELLAALKATVASVDATSASVKKLLASDDLEQLGKGSPGVSLLSLKANSMAGYLHNLGVRSLFALSTLSEKEESSSKSSDEENEAGGDNNEMAPAELDLEIRKLLVTDRVVLERGIKPLEKKIEYQIQKLLRAANNPPKAVTKTLKHSGSDSESSAEDDDDDASEDEDEKEDDEEQEELDDLPLSYKPRPNLLVSSEPEASSTSSFSKASAPKKYVPPKINPTKLPSTRNMSGPVDKAQRQRVQKNRALEEYIAQSTSLAPEAEVSVGSNVLNHGRGGTRTQMAQVKEDRVRGYEESNFVRLAEDGKKKRKPRSDEFMGENWDLGGGDYSQAKRKKKGVWDRHR</sequence>
<feature type="region of interest" description="Disordered" evidence="1">
    <location>
        <begin position="90"/>
        <end position="116"/>
    </location>
</feature>
<name>A0ABR1F8A6_9ASCO</name>
<dbReference type="Proteomes" id="UP001498771">
    <property type="component" value="Unassembled WGS sequence"/>
</dbReference>
<dbReference type="EMBL" id="JBBJBU010000003">
    <property type="protein sequence ID" value="KAK7206074.1"/>
    <property type="molecule type" value="Genomic_DNA"/>
</dbReference>
<dbReference type="RefSeq" id="XP_064769107.1">
    <property type="nucleotide sequence ID" value="XM_064912180.1"/>
</dbReference>
<protein>
    <submittedName>
        <fullName evidence="2">Uncharacterized protein</fullName>
    </submittedName>
</protein>
<gene>
    <name evidence="2" type="ORF">BZA70DRAFT_275632</name>
</gene>
<dbReference type="GeneID" id="90037692"/>
<proteinExistence type="predicted"/>
<dbReference type="PANTHER" id="PTHR13237">
    <property type="entry name" value="SOMETHING ABOUT SILENCING PROTEIN 10-RELATED"/>
    <property type="match status" value="1"/>
</dbReference>
<feature type="compositionally biased region" description="Acidic residues" evidence="1">
    <location>
        <begin position="175"/>
        <end position="202"/>
    </location>
</feature>
<comment type="caution">
    <text evidence="2">The sequence shown here is derived from an EMBL/GenBank/DDBJ whole genome shotgun (WGS) entry which is preliminary data.</text>
</comment>
<feature type="compositionally biased region" description="Basic and acidic residues" evidence="1">
    <location>
        <begin position="90"/>
        <end position="101"/>
    </location>
</feature>
<feature type="region of interest" description="Disordered" evidence="1">
    <location>
        <begin position="152"/>
        <end position="265"/>
    </location>
</feature>
<accession>A0ABR1F8A6</accession>